<keyword evidence="4" id="KW-1185">Reference proteome</keyword>
<dbReference type="Pfam" id="PF13561">
    <property type="entry name" value="adh_short_C2"/>
    <property type="match status" value="1"/>
</dbReference>
<dbReference type="PRINTS" id="PR00081">
    <property type="entry name" value="GDHRDH"/>
</dbReference>
<organism evidence="3 4">
    <name type="scientific">Kibdelosporangium philippinense</name>
    <dbReference type="NCBI Taxonomy" id="211113"/>
    <lineage>
        <taxon>Bacteria</taxon>
        <taxon>Bacillati</taxon>
        <taxon>Actinomycetota</taxon>
        <taxon>Actinomycetes</taxon>
        <taxon>Pseudonocardiales</taxon>
        <taxon>Pseudonocardiaceae</taxon>
        <taxon>Kibdelosporangium</taxon>
    </lineage>
</organism>
<dbReference type="PANTHER" id="PTHR42760">
    <property type="entry name" value="SHORT-CHAIN DEHYDROGENASES/REDUCTASES FAMILY MEMBER"/>
    <property type="match status" value="1"/>
</dbReference>
<comment type="caution">
    <text evidence="3">The sequence shown here is derived from an EMBL/GenBank/DDBJ whole genome shotgun (WGS) entry which is preliminary data.</text>
</comment>
<protein>
    <submittedName>
        <fullName evidence="3">SDR family oxidoreductase</fullName>
    </submittedName>
</protein>
<dbReference type="Gene3D" id="3.40.50.720">
    <property type="entry name" value="NAD(P)-binding Rossmann-like Domain"/>
    <property type="match status" value="1"/>
</dbReference>
<proteinExistence type="inferred from homology"/>
<evidence type="ECO:0000256" key="2">
    <source>
        <dbReference type="ARBA" id="ARBA00023002"/>
    </source>
</evidence>
<name>A0ABS8Z746_9PSEU</name>
<dbReference type="InterPro" id="IPR036291">
    <property type="entry name" value="NAD(P)-bd_dom_sf"/>
</dbReference>
<dbReference type="Proteomes" id="UP001521150">
    <property type="component" value="Unassembled WGS sequence"/>
</dbReference>
<keyword evidence="2" id="KW-0560">Oxidoreductase</keyword>
<evidence type="ECO:0000256" key="1">
    <source>
        <dbReference type="ARBA" id="ARBA00006484"/>
    </source>
</evidence>
<reference evidence="3 4" key="1">
    <citation type="submission" date="2021-12" db="EMBL/GenBank/DDBJ databases">
        <title>Genome sequence of Kibdelosporangium philippinense ATCC 49844.</title>
        <authorList>
            <person name="Fedorov E.A."/>
            <person name="Omeragic M."/>
            <person name="Shalygina K.F."/>
            <person name="Maclea K.S."/>
        </authorList>
    </citation>
    <scope>NUCLEOTIDE SEQUENCE [LARGE SCALE GENOMIC DNA]</scope>
    <source>
        <strain evidence="3 4">ATCC 49844</strain>
    </source>
</reference>
<dbReference type="PRINTS" id="PR00080">
    <property type="entry name" value="SDRFAMILY"/>
</dbReference>
<sequence>MVKTEPGMRVLVTGAAGGIGRATCEALVELKAHVIGVDLPGTGADVEADLADDTAAANAVAEAVERLGGLDALVGVAGKVDTLHRADRFPVDAFRADVDANLSAQFFVAQAAFPHLRGHGTIVFFSSLAARDGLPGQAAYAAAKAGVLGLTRTLAGEWADAGIRVNAIMPGLVATPKVLALPPETTQRMLANVPLGRLATLDELAGTVIYLLSPASGYMTGQALRLDGGAGLMRSGLHR</sequence>
<dbReference type="RefSeq" id="WP_233723612.1">
    <property type="nucleotide sequence ID" value="NZ_JAJVCN010000001.1"/>
</dbReference>
<comment type="similarity">
    <text evidence="1">Belongs to the short-chain dehydrogenases/reductases (SDR) family.</text>
</comment>
<evidence type="ECO:0000313" key="3">
    <source>
        <dbReference type="EMBL" id="MCE7002471.1"/>
    </source>
</evidence>
<dbReference type="InterPro" id="IPR002347">
    <property type="entry name" value="SDR_fam"/>
</dbReference>
<dbReference type="EMBL" id="JAJVCN010000001">
    <property type="protein sequence ID" value="MCE7002471.1"/>
    <property type="molecule type" value="Genomic_DNA"/>
</dbReference>
<dbReference type="InterPro" id="IPR020904">
    <property type="entry name" value="Sc_DH/Rdtase_CS"/>
</dbReference>
<dbReference type="SUPFAM" id="SSF51735">
    <property type="entry name" value="NAD(P)-binding Rossmann-fold domains"/>
    <property type="match status" value="1"/>
</dbReference>
<gene>
    <name evidence="3" type="ORF">LWC34_06450</name>
</gene>
<dbReference type="PANTHER" id="PTHR42760:SF115">
    <property type="entry name" value="3-OXOACYL-[ACYL-CARRIER-PROTEIN] REDUCTASE FABG"/>
    <property type="match status" value="1"/>
</dbReference>
<dbReference type="PROSITE" id="PS00061">
    <property type="entry name" value="ADH_SHORT"/>
    <property type="match status" value="1"/>
</dbReference>
<accession>A0ABS8Z746</accession>
<evidence type="ECO:0000313" key="4">
    <source>
        <dbReference type="Proteomes" id="UP001521150"/>
    </source>
</evidence>